<keyword evidence="3" id="KW-1185">Reference proteome</keyword>
<gene>
    <name evidence="2" type="ORF">ACFPVY_03280</name>
</gene>
<dbReference type="PROSITE" id="PS51257">
    <property type="entry name" value="PROKAR_LIPOPROTEIN"/>
    <property type="match status" value="1"/>
</dbReference>
<dbReference type="Proteomes" id="UP001596287">
    <property type="component" value="Unassembled WGS sequence"/>
</dbReference>
<dbReference type="RefSeq" id="WP_379790312.1">
    <property type="nucleotide sequence ID" value="NZ_JBHSQB010000004.1"/>
</dbReference>
<evidence type="ECO:0000313" key="3">
    <source>
        <dbReference type="Proteomes" id="UP001596287"/>
    </source>
</evidence>
<feature type="signal peptide" evidence="1">
    <location>
        <begin position="1"/>
        <end position="19"/>
    </location>
</feature>
<evidence type="ECO:0008006" key="4">
    <source>
        <dbReference type="Google" id="ProtNLM"/>
    </source>
</evidence>
<dbReference type="Gene3D" id="2.60.120.260">
    <property type="entry name" value="Galactose-binding domain-like"/>
    <property type="match status" value="1"/>
</dbReference>
<dbReference type="EMBL" id="JBHSQB010000004">
    <property type="protein sequence ID" value="MFC6095657.1"/>
    <property type="molecule type" value="Genomic_DNA"/>
</dbReference>
<organism evidence="2 3">
    <name type="scientific">Flavobacterium qiangtangense</name>
    <dbReference type="NCBI Taxonomy" id="1442595"/>
    <lineage>
        <taxon>Bacteria</taxon>
        <taxon>Pseudomonadati</taxon>
        <taxon>Bacteroidota</taxon>
        <taxon>Flavobacteriia</taxon>
        <taxon>Flavobacteriales</taxon>
        <taxon>Flavobacteriaceae</taxon>
        <taxon>Flavobacterium</taxon>
    </lineage>
</organism>
<reference evidence="3" key="1">
    <citation type="journal article" date="2019" name="Int. J. Syst. Evol. Microbiol.">
        <title>The Global Catalogue of Microorganisms (GCM) 10K type strain sequencing project: providing services to taxonomists for standard genome sequencing and annotation.</title>
        <authorList>
            <consortium name="The Broad Institute Genomics Platform"/>
            <consortium name="The Broad Institute Genome Sequencing Center for Infectious Disease"/>
            <person name="Wu L."/>
            <person name="Ma J."/>
        </authorList>
    </citation>
    <scope>NUCLEOTIDE SEQUENCE [LARGE SCALE GENOMIC DNA]</scope>
    <source>
        <strain evidence="3">CCUG 49679</strain>
    </source>
</reference>
<keyword evidence="1" id="KW-0732">Signal</keyword>
<protein>
    <recommendedName>
        <fullName evidence="4">PKD domain-containing protein</fullName>
    </recommendedName>
</protein>
<sequence length="286" mass="29789">MKSTIKKWCSLFFVASVFAGFTACTPDETDLGNGLSDSNVDATFTVSQDPTSPNKFNLQGKTTNIIQSKWIIDGVPNQGQIGVVKNIFLPDAGTYTVTHSAIGRGGVANNSTQEIIVETSDPVAGNILIDGKFPDGQGAWQVLNISGTATNWAFAQGSATVTGSSNAQQAIYQAVEVQANRQYKLDMVVQGSGATDTWFEVLASDVAPVQNQDYSAGGTRIGLSTWNGCGNTAFNGKLSEIGCTGSGAIISFPTTGIIYIVIKSGGANLGTTGIKVSAVELRGIAE</sequence>
<evidence type="ECO:0000313" key="2">
    <source>
        <dbReference type="EMBL" id="MFC6095657.1"/>
    </source>
</evidence>
<feature type="chain" id="PRO_5046360708" description="PKD domain-containing protein" evidence="1">
    <location>
        <begin position="20"/>
        <end position="286"/>
    </location>
</feature>
<proteinExistence type="predicted"/>
<evidence type="ECO:0000256" key="1">
    <source>
        <dbReference type="SAM" id="SignalP"/>
    </source>
</evidence>
<accession>A0ABW1PLD0</accession>
<name>A0ABW1PLD0_9FLAO</name>
<comment type="caution">
    <text evidence="2">The sequence shown here is derived from an EMBL/GenBank/DDBJ whole genome shotgun (WGS) entry which is preliminary data.</text>
</comment>